<reference evidence="5 6" key="1">
    <citation type="submission" date="2019-07" db="EMBL/GenBank/DDBJ databases">
        <authorList>
            <person name="Hibberd C M."/>
            <person name="Gehrig L. J."/>
            <person name="Chang H.-W."/>
            <person name="Venkatesh S."/>
        </authorList>
    </citation>
    <scope>NUCLEOTIDE SEQUENCE [LARGE SCALE GENOMIC DNA]</scope>
    <source>
        <strain evidence="5">Dorea_formicigenerans_SSTS_Bg7063</strain>
    </source>
</reference>
<dbReference type="InterPro" id="IPR002577">
    <property type="entry name" value="HTH_HxlR"/>
</dbReference>
<evidence type="ECO:0000313" key="6">
    <source>
        <dbReference type="Proteomes" id="UP000358366"/>
    </source>
</evidence>
<accession>A0A564SBM8</accession>
<dbReference type="Proteomes" id="UP000358366">
    <property type="component" value="Unassembled WGS sequence"/>
</dbReference>
<dbReference type="PROSITE" id="PS51118">
    <property type="entry name" value="HTH_HXLR"/>
    <property type="match status" value="1"/>
</dbReference>
<organism evidence="5 6">
    <name type="scientific">Dorea formicigenerans</name>
    <dbReference type="NCBI Taxonomy" id="39486"/>
    <lineage>
        <taxon>Bacteria</taxon>
        <taxon>Bacillati</taxon>
        <taxon>Bacillota</taxon>
        <taxon>Clostridia</taxon>
        <taxon>Lachnospirales</taxon>
        <taxon>Lachnospiraceae</taxon>
        <taxon>Dorea</taxon>
    </lineage>
</organism>
<evidence type="ECO:0000256" key="1">
    <source>
        <dbReference type="ARBA" id="ARBA00023015"/>
    </source>
</evidence>
<keyword evidence="2" id="KW-0238">DNA-binding</keyword>
<name>A0A564SBM8_9FIRM</name>
<sequence length="115" mass="13003">MKKKIMVEKSTCSVGATIQLIGGKYKAVILWHLMGHTLRYSELHKLIAAATDKMLAQQLRELERDGLVHREVYPVVPPKTEYSLTAFGESIAPILDAMCTWGKEHLELVELEKKV</sequence>
<evidence type="ECO:0000256" key="3">
    <source>
        <dbReference type="ARBA" id="ARBA00023163"/>
    </source>
</evidence>
<protein>
    <submittedName>
        <fullName evidence="5">HTH-type transcriptional activator HxlR</fullName>
    </submittedName>
</protein>
<feature type="domain" description="HTH hxlR-type" evidence="4">
    <location>
        <begin position="12"/>
        <end position="110"/>
    </location>
</feature>
<dbReference type="PANTHER" id="PTHR33204">
    <property type="entry name" value="TRANSCRIPTIONAL REGULATOR, MARR FAMILY"/>
    <property type="match status" value="1"/>
</dbReference>
<dbReference type="GO" id="GO:0003677">
    <property type="term" value="F:DNA binding"/>
    <property type="evidence" value="ECO:0007669"/>
    <property type="project" value="UniProtKB-KW"/>
</dbReference>
<dbReference type="EMBL" id="CABHNI010000007">
    <property type="protein sequence ID" value="VUW92606.1"/>
    <property type="molecule type" value="Genomic_DNA"/>
</dbReference>
<keyword evidence="1" id="KW-0805">Transcription regulation</keyword>
<dbReference type="SUPFAM" id="SSF46785">
    <property type="entry name" value="Winged helix' DNA-binding domain"/>
    <property type="match status" value="1"/>
</dbReference>
<dbReference type="Pfam" id="PF01638">
    <property type="entry name" value="HxlR"/>
    <property type="match status" value="1"/>
</dbReference>
<dbReference type="AlphaFoldDB" id="A0A564SBM8"/>
<evidence type="ECO:0000259" key="4">
    <source>
        <dbReference type="PROSITE" id="PS51118"/>
    </source>
</evidence>
<dbReference type="Gene3D" id="1.10.10.10">
    <property type="entry name" value="Winged helix-like DNA-binding domain superfamily/Winged helix DNA-binding domain"/>
    <property type="match status" value="1"/>
</dbReference>
<dbReference type="PANTHER" id="PTHR33204:SF29">
    <property type="entry name" value="TRANSCRIPTIONAL REGULATOR"/>
    <property type="match status" value="1"/>
</dbReference>
<proteinExistence type="predicted"/>
<dbReference type="RefSeq" id="WP_005340613.1">
    <property type="nucleotide sequence ID" value="NZ_CABHNI010000007.1"/>
</dbReference>
<dbReference type="InterPro" id="IPR036390">
    <property type="entry name" value="WH_DNA-bd_sf"/>
</dbReference>
<gene>
    <name evidence="5" type="primary">hxlR</name>
    <name evidence="5" type="ORF">DFSSTS7063_00242</name>
</gene>
<keyword evidence="3" id="KW-0804">Transcription</keyword>
<evidence type="ECO:0000313" key="5">
    <source>
        <dbReference type="EMBL" id="VUW92606.1"/>
    </source>
</evidence>
<evidence type="ECO:0000256" key="2">
    <source>
        <dbReference type="ARBA" id="ARBA00023125"/>
    </source>
</evidence>
<dbReference type="InterPro" id="IPR036388">
    <property type="entry name" value="WH-like_DNA-bd_sf"/>
</dbReference>